<keyword evidence="2" id="KW-1133">Transmembrane helix</keyword>
<feature type="compositionally biased region" description="Polar residues" evidence="1">
    <location>
        <begin position="99"/>
        <end position="112"/>
    </location>
</feature>
<dbReference type="Proteomes" id="UP001551482">
    <property type="component" value="Unassembled WGS sequence"/>
</dbReference>
<evidence type="ECO:0000256" key="2">
    <source>
        <dbReference type="SAM" id="Phobius"/>
    </source>
</evidence>
<evidence type="ECO:0000256" key="1">
    <source>
        <dbReference type="SAM" id="MobiDB-lite"/>
    </source>
</evidence>
<proteinExistence type="predicted"/>
<evidence type="ECO:0000313" key="3">
    <source>
        <dbReference type="EMBL" id="MEU8133354.1"/>
    </source>
</evidence>
<protein>
    <submittedName>
        <fullName evidence="3">Uncharacterized protein</fullName>
    </submittedName>
</protein>
<dbReference type="EMBL" id="JBEZFP010000013">
    <property type="protein sequence ID" value="MEU8133354.1"/>
    <property type="molecule type" value="Genomic_DNA"/>
</dbReference>
<accession>A0ABV3DED3</accession>
<feature type="compositionally biased region" description="Pro residues" evidence="1">
    <location>
        <begin position="272"/>
        <end position="281"/>
    </location>
</feature>
<feature type="region of interest" description="Disordered" evidence="1">
    <location>
        <begin position="205"/>
        <end position="298"/>
    </location>
</feature>
<comment type="caution">
    <text evidence="3">The sequence shown here is derived from an EMBL/GenBank/DDBJ whole genome shotgun (WGS) entry which is preliminary data.</text>
</comment>
<keyword evidence="4" id="KW-1185">Reference proteome</keyword>
<gene>
    <name evidence="3" type="ORF">AB0C36_07590</name>
</gene>
<sequence length="298" mass="31776">MSLGMVVLYALFVPVGLWLLTEAMWQHGAPFRYRVLALVGFGGVVAGVAMGNAIVSGAGGVCFVVGQLLVTRQVRRGYYHGWTVRFGRKRARRARHGRPTQTDVAAGASTQHFDAFDSQDPADFVGYGGYEQSDLPAAAYDTGESDRYLYGEDGDRAAPPPPGYAPNAHGQYGPQDGYPSDPQTQQMYVQDDTYADSGAYAVQAAHGPDGYRSDGYGPDGYAPDGYRPDDYGPQAGDDPGAYGAEPRHHPDTYGEFPAQPFPTSSDTAAAPIPAPMSPPPGWAEAPTANRPGTDERFG</sequence>
<evidence type="ECO:0000313" key="4">
    <source>
        <dbReference type="Proteomes" id="UP001551482"/>
    </source>
</evidence>
<feature type="region of interest" description="Disordered" evidence="1">
    <location>
        <begin position="90"/>
        <end position="112"/>
    </location>
</feature>
<feature type="transmembrane region" description="Helical" evidence="2">
    <location>
        <begin position="6"/>
        <end position="25"/>
    </location>
</feature>
<dbReference type="RefSeq" id="WP_358350696.1">
    <property type="nucleotide sequence ID" value="NZ_JBEZFP010000013.1"/>
</dbReference>
<feature type="region of interest" description="Disordered" evidence="1">
    <location>
        <begin position="146"/>
        <end position="184"/>
    </location>
</feature>
<keyword evidence="2" id="KW-0812">Transmembrane</keyword>
<feature type="compositionally biased region" description="Basic and acidic residues" evidence="1">
    <location>
        <begin position="146"/>
        <end position="156"/>
    </location>
</feature>
<feature type="compositionally biased region" description="Low complexity" evidence="1">
    <location>
        <begin position="214"/>
        <end position="225"/>
    </location>
</feature>
<organism evidence="3 4">
    <name type="scientific">Streptodolium elevatio</name>
    <dbReference type="NCBI Taxonomy" id="3157996"/>
    <lineage>
        <taxon>Bacteria</taxon>
        <taxon>Bacillati</taxon>
        <taxon>Actinomycetota</taxon>
        <taxon>Actinomycetes</taxon>
        <taxon>Kitasatosporales</taxon>
        <taxon>Streptomycetaceae</taxon>
        <taxon>Streptodolium</taxon>
    </lineage>
</organism>
<reference evidence="3 4" key="1">
    <citation type="submission" date="2024-06" db="EMBL/GenBank/DDBJ databases">
        <title>The Natural Products Discovery Center: Release of the First 8490 Sequenced Strains for Exploring Actinobacteria Biosynthetic Diversity.</title>
        <authorList>
            <person name="Kalkreuter E."/>
            <person name="Kautsar S.A."/>
            <person name="Yang D."/>
            <person name="Bader C.D."/>
            <person name="Teijaro C.N."/>
            <person name="Fluegel L."/>
            <person name="Davis C.M."/>
            <person name="Simpson J.R."/>
            <person name="Lauterbach L."/>
            <person name="Steele A.D."/>
            <person name="Gui C."/>
            <person name="Meng S."/>
            <person name="Li G."/>
            <person name="Viehrig K."/>
            <person name="Ye F."/>
            <person name="Su P."/>
            <person name="Kiefer A.F."/>
            <person name="Nichols A."/>
            <person name="Cepeda A.J."/>
            <person name="Yan W."/>
            <person name="Fan B."/>
            <person name="Jiang Y."/>
            <person name="Adhikari A."/>
            <person name="Zheng C.-J."/>
            <person name="Schuster L."/>
            <person name="Cowan T.M."/>
            <person name="Smanski M.J."/>
            <person name="Chevrette M.G."/>
            <person name="De Carvalho L.P.S."/>
            <person name="Shen B."/>
        </authorList>
    </citation>
    <scope>NUCLEOTIDE SEQUENCE [LARGE SCALE GENOMIC DNA]</scope>
    <source>
        <strain evidence="3 4">NPDC048946</strain>
    </source>
</reference>
<feature type="transmembrane region" description="Helical" evidence="2">
    <location>
        <begin position="37"/>
        <end position="70"/>
    </location>
</feature>
<keyword evidence="2" id="KW-0472">Membrane</keyword>
<name>A0ABV3DED3_9ACTN</name>